<dbReference type="PANTHER" id="PTHR16214:SF3">
    <property type="entry name" value="TRANSMEMBRANE PROTEIN 260"/>
    <property type="match status" value="1"/>
</dbReference>
<evidence type="ECO:0000256" key="1">
    <source>
        <dbReference type="SAM" id="Phobius"/>
    </source>
</evidence>
<accession>A0A7S4JJE5</accession>
<feature type="transmembrane region" description="Helical" evidence="1">
    <location>
        <begin position="164"/>
        <end position="183"/>
    </location>
</feature>
<reference evidence="2" key="1">
    <citation type="submission" date="2021-01" db="EMBL/GenBank/DDBJ databases">
        <authorList>
            <person name="Corre E."/>
            <person name="Pelletier E."/>
            <person name="Niang G."/>
            <person name="Scheremetjew M."/>
            <person name="Finn R."/>
            <person name="Kale V."/>
            <person name="Holt S."/>
            <person name="Cochrane G."/>
            <person name="Meng A."/>
            <person name="Brown T."/>
            <person name="Cohen L."/>
        </authorList>
    </citation>
    <scope>NUCLEOTIDE SEQUENCE</scope>
    <source>
        <strain evidence="2">CCMP 2712</strain>
    </source>
</reference>
<organism evidence="2">
    <name type="scientific">Guillardia theta</name>
    <name type="common">Cryptophyte</name>
    <name type="synonym">Cryptomonas phi</name>
    <dbReference type="NCBI Taxonomy" id="55529"/>
    <lineage>
        <taxon>Eukaryota</taxon>
        <taxon>Cryptophyceae</taxon>
        <taxon>Pyrenomonadales</taxon>
        <taxon>Geminigeraceae</taxon>
        <taxon>Guillardia</taxon>
    </lineage>
</organism>
<gene>
    <name evidence="2" type="ORF">GTHE00462_LOCUS5986</name>
</gene>
<protein>
    <recommendedName>
        <fullName evidence="3">DUF2723 domain-containing protein</fullName>
    </recommendedName>
</protein>
<feature type="transmembrane region" description="Helical" evidence="1">
    <location>
        <begin position="300"/>
        <end position="321"/>
    </location>
</feature>
<evidence type="ECO:0008006" key="3">
    <source>
        <dbReference type="Google" id="ProtNLM"/>
    </source>
</evidence>
<dbReference type="Pfam" id="PF11028">
    <property type="entry name" value="TMEM260-like"/>
    <property type="match status" value="1"/>
</dbReference>
<evidence type="ECO:0000313" key="2">
    <source>
        <dbReference type="EMBL" id="CAE2264861.1"/>
    </source>
</evidence>
<dbReference type="InterPro" id="IPR021280">
    <property type="entry name" value="TMEM260-like"/>
</dbReference>
<sequence>MYPTVPGGDSGELIVAGCTAGLAHPPGYPLFTMLAILFHNIPFGSPAWRVNLLSVFLSTGCAWFQFHSVVLWEESLSKDRGGKGGRRMWEWTVSVWAGVLTSLLMAFCPLLWMYSIQAEVFAMNNFFVSLFLYLTVRFYIFRETRIAFLGSLAIGLGLSNQHSLIFYALPLVLFVFITGFSVLCSPKNLLILVASGLVGLSPYVYLPLAGRQAAFGAWGELDTVDGFLTHFLRKEYGTFRLYSGNENSKIGEQLWEALFLYVKNFTFESTLVIGPFFFAVGLSRVVVDCFSSRRLNTAGFAFTCSFIFYMVVFHCLSNLPLDQPLYFGVHMRFWMQGHIIAFMLLGVGAAKIWRFVGSMRNVAAAITTIALCGLQVGLHYRAMDQSQNRFVYRYGLMHIENLPKNAILIVKGDVITNSIRYLQRCEGFRPDVQHLDQSMMTYEWFVKKQARHFRHIKFPNEVYNPYKPNGYSMATFLQKNAMNPKYPAFLCGGWYHDEIPAEMGGGIPGFRTWNVGPCERIRPASEVVSVSTWIKEAANMTPNFEPPPEDKYPEGTWEYVTNVDYWAAKHKIPYSLLMWAIENKDNSDALVESKRMYDELLKIHPKPPDFLYKNAGIVYGRLREPGNHCKMIKCFSLFLLNTLEVPSQTKDILKIIKDYVNFDKQMKQSKAKSDCEEDVASVARRAYMFYKGKNPKKKKAKDLNSASL</sequence>
<proteinExistence type="predicted"/>
<dbReference type="EMBL" id="HBKN01007521">
    <property type="protein sequence ID" value="CAE2264861.1"/>
    <property type="molecule type" value="Transcribed_RNA"/>
</dbReference>
<feature type="transmembrane region" description="Helical" evidence="1">
    <location>
        <begin position="362"/>
        <end position="380"/>
    </location>
</feature>
<dbReference type="AlphaFoldDB" id="A0A7S4JJE5"/>
<dbReference type="InterPro" id="IPR052724">
    <property type="entry name" value="GT117_domain-containing"/>
</dbReference>
<feature type="transmembrane region" description="Helical" evidence="1">
    <location>
        <begin position="120"/>
        <end position="140"/>
    </location>
</feature>
<feature type="transmembrane region" description="Helical" evidence="1">
    <location>
        <begin position="52"/>
        <end position="72"/>
    </location>
</feature>
<feature type="transmembrane region" description="Helical" evidence="1">
    <location>
        <begin position="333"/>
        <end position="350"/>
    </location>
</feature>
<keyword evidence="1" id="KW-0472">Membrane</keyword>
<keyword evidence="1" id="KW-1133">Transmembrane helix</keyword>
<feature type="transmembrane region" description="Helical" evidence="1">
    <location>
        <begin position="189"/>
        <end position="206"/>
    </location>
</feature>
<keyword evidence="1" id="KW-0812">Transmembrane</keyword>
<dbReference type="PANTHER" id="PTHR16214">
    <property type="entry name" value="TRANSMEMBRANE PROTEIN 260"/>
    <property type="match status" value="1"/>
</dbReference>
<name>A0A7S4JJE5_GUITH</name>
<feature type="transmembrane region" description="Helical" evidence="1">
    <location>
        <begin position="93"/>
        <end position="114"/>
    </location>
</feature>